<dbReference type="NCBIfam" id="TIGR01100">
    <property type="entry name" value="V_ATP_synt_C"/>
    <property type="match status" value="1"/>
</dbReference>
<evidence type="ECO:0000256" key="6">
    <source>
        <dbReference type="ARBA" id="ARBA00022781"/>
    </source>
</evidence>
<dbReference type="InterPro" id="IPR037986">
    <property type="entry name" value="Myo5p-like_CBD_DIL"/>
</dbReference>
<dbReference type="CDD" id="cd15473">
    <property type="entry name" value="Myo5p-like_CBD_DIL_ANK"/>
    <property type="match status" value="1"/>
</dbReference>
<evidence type="ECO:0000256" key="14">
    <source>
        <dbReference type="ARBA" id="ARBA00046480"/>
    </source>
</evidence>
<dbReference type="CDD" id="cd18176">
    <property type="entry name" value="ATP-synt_Vo_c_ATP6C_rpt2"/>
    <property type="match status" value="1"/>
</dbReference>
<comment type="similarity">
    <text evidence="2">Belongs to the V-ATPase proteolipid subunit family.</text>
</comment>
<dbReference type="Gene3D" id="1.25.40.20">
    <property type="entry name" value="Ankyrin repeat-containing domain"/>
    <property type="match status" value="1"/>
</dbReference>
<dbReference type="OrthoDB" id="426293at2759"/>
<name>A0A5E8CB50_9ASCO</name>
<evidence type="ECO:0000313" key="19">
    <source>
        <dbReference type="EMBL" id="VVT58536.1"/>
    </source>
</evidence>
<dbReference type="PANTHER" id="PTHR16027">
    <property type="entry name" value="DILUTE DOMAIN-CONTAINING PROTEIN YPR089W"/>
    <property type="match status" value="1"/>
</dbReference>
<evidence type="ECO:0000256" key="15">
    <source>
        <dbReference type="PROSITE-ProRule" id="PRU00023"/>
    </source>
</evidence>
<evidence type="ECO:0000259" key="18">
    <source>
        <dbReference type="PROSITE" id="PS51126"/>
    </source>
</evidence>
<evidence type="ECO:0000256" key="10">
    <source>
        <dbReference type="ARBA" id="ARBA00040723"/>
    </source>
</evidence>
<dbReference type="Pfam" id="PF00137">
    <property type="entry name" value="ATP-synt_C"/>
    <property type="match status" value="2"/>
</dbReference>
<feature type="repeat" description="ANK" evidence="15">
    <location>
        <begin position="172"/>
        <end position="204"/>
    </location>
</feature>
<keyword evidence="6" id="KW-0375">Hydrogen ion transport</keyword>
<dbReference type="Gene3D" id="1.20.120.610">
    <property type="entry name" value="lithium bound rotor ring of v- atpase"/>
    <property type="match status" value="1"/>
</dbReference>
<dbReference type="AlphaFoldDB" id="A0A5E8CB50"/>
<keyword evidence="8" id="KW-0406">Ion transport</keyword>
<dbReference type="GO" id="GO:0033179">
    <property type="term" value="C:proton-transporting V-type ATPase, V0 domain"/>
    <property type="evidence" value="ECO:0007669"/>
    <property type="project" value="InterPro"/>
</dbReference>
<dbReference type="GeneID" id="43585069"/>
<dbReference type="FunFam" id="1.20.120.610:FF:000003">
    <property type="entry name" value="V-type proton ATPase proteolipid subunit"/>
    <property type="match status" value="1"/>
</dbReference>
<feature type="transmembrane region" description="Helical" evidence="17">
    <location>
        <begin position="1010"/>
        <end position="1035"/>
    </location>
</feature>
<comment type="subcellular location">
    <subcellularLocation>
        <location evidence="1">Vacuole membrane</location>
        <topology evidence="1">Multi-pass membrane protein</topology>
    </subcellularLocation>
</comment>
<dbReference type="InterPro" id="IPR002110">
    <property type="entry name" value="Ankyrin_rpt"/>
</dbReference>
<dbReference type="InterPro" id="IPR052072">
    <property type="entry name" value="Vascular_dev_regulator"/>
</dbReference>
<dbReference type="GO" id="GO:0046961">
    <property type="term" value="F:proton-transporting ATPase activity, rotational mechanism"/>
    <property type="evidence" value="ECO:0007669"/>
    <property type="project" value="InterPro"/>
</dbReference>
<gene>
    <name evidence="19" type="ORF">SAPINGB_P006258</name>
</gene>
<evidence type="ECO:0000256" key="9">
    <source>
        <dbReference type="ARBA" id="ARBA00023136"/>
    </source>
</evidence>
<feature type="compositionally biased region" description="Acidic residues" evidence="16">
    <location>
        <begin position="745"/>
        <end position="754"/>
    </location>
</feature>
<feature type="repeat" description="ANK" evidence="15">
    <location>
        <begin position="139"/>
        <end position="171"/>
    </location>
</feature>
<dbReference type="Pfam" id="PF12796">
    <property type="entry name" value="Ank_2"/>
    <property type="match status" value="1"/>
</dbReference>
<feature type="transmembrane region" description="Helical" evidence="17">
    <location>
        <begin position="973"/>
        <end position="998"/>
    </location>
</feature>
<dbReference type="Pfam" id="PF01843">
    <property type="entry name" value="DIL"/>
    <property type="match status" value="1"/>
</dbReference>
<dbReference type="GO" id="GO:0005774">
    <property type="term" value="C:vacuolar membrane"/>
    <property type="evidence" value="ECO:0007669"/>
    <property type="project" value="UniProtKB-SubCell"/>
</dbReference>
<dbReference type="CDD" id="cd18175">
    <property type="entry name" value="ATP-synt_Vo_c_ATP6C_rpt1"/>
    <property type="match status" value="1"/>
</dbReference>
<keyword evidence="20" id="KW-1185">Reference proteome</keyword>
<feature type="region of interest" description="Disordered" evidence="16">
    <location>
        <begin position="661"/>
        <end position="761"/>
    </location>
</feature>
<evidence type="ECO:0000256" key="17">
    <source>
        <dbReference type="SAM" id="Phobius"/>
    </source>
</evidence>
<feature type="region of interest" description="Disordered" evidence="16">
    <location>
        <begin position="1"/>
        <end position="86"/>
    </location>
</feature>
<evidence type="ECO:0000256" key="4">
    <source>
        <dbReference type="ARBA" id="ARBA00022554"/>
    </source>
</evidence>
<dbReference type="Proteomes" id="UP000398389">
    <property type="component" value="Unassembled WGS sequence"/>
</dbReference>
<evidence type="ECO:0000256" key="2">
    <source>
        <dbReference type="ARBA" id="ARBA00007296"/>
    </source>
</evidence>
<dbReference type="SMART" id="SM00248">
    <property type="entry name" value="ANK"/>
    <property type="match status" value="2"/>
</dbReference>
<feature type="compositionally biased region" description="Polar residues" evidence="16">
    <location>
        <begin position="18"/>
        <end position="32"/>
    </location>
</feature>
<keyword evidence="15" id="KW-0040">ANK repeat</keyword>
<dbReference type="SUPFAM" id="SSF48403">
    <property type="entry name" value="Ankyrin repeat"/>
    <property type="match status" value="1"/>
</dbReference>
<dbReference type="PROSITE" id="PS50088">
    <property type="entry name" value="ANK_REPEAT"/>
    <property type="match status" value="2"/>
</dbReference>
<comment type="subunit">
    <text evidence="14">V-ATPase is a heteromultimeric enzyme composed of a peripheral catalytic V1 complex (components A to H) attached to an integral membrane V0 proton pore complex (components: a, c, c', c'', d, e, f and VOA1). The decameric c-ring forms the proton-conducting pore, and is composed of eight proteolipid subunits c, one subunit c' and one subunit c''.</text>
</comment>
<dbReference type="EMBL" id="CABVLU010000005">
    <property type="protein sequence ID" value="VVT58536.1"/>
    <property type="molecule type" value="Genomic_DNA"/>
</dbReference>
<feature type="region of interest" description="Disordered" evidence="16">
    <location>
        <begin position="450"/>
        <end position="469"/>
    </location>
</feature>
<feature type="domain" description="Dilute" evidence="18">
    <location>
        <begin position="345"/>
        <end position="642"/>
    </location>
</feature>
<dbReference type="InterPro" id="IPR035921">
    <property type="entry name" value="F/V-ATP_Csub_sf"/>
</dbReference>
<feature type="transmembrane region" description="Helical" evidence="17">
    <location>
        <begin position="937"/>
        <end position="958"/>
    </location>
</feature>
<feature type="compositionally biased region" description="Acidic residues" evidence="16">
    <location>
        <begin position="701"/>
        <end position="711"/>
    </location>
</feature>
<evidence type="ECO:0000256" key="12">
    <source>
        <dbReference type="ARBA" id="ARBA00042481"/>
    </source>
</evidence>
<dbReference type="GO" id="GO:0051020">
    <property type="term" value="F:GTPase binding"/>
    <property type="evidence" value="ECO:0007669"/>
    <property type="project" value="TreeGrafter"/>
</dbReference>
<feature type="transmembrane region" description="Helical" evidence="17">
    <location>
        <begin position="890"/>
        <end position="916"/>
    </location>
</feature>
<reference evidence="19 20" key="1">
    <citation type="submission" date="2019-09" db="EMBL/GenBank/DDBJ databases">
        <authorList>
            <person name="Brejova B."/>
        </authorList>
    </citation>
    <scope>NUCLEOTIDE SEQUENCE [LARGE SCALE GENOMIC DNA]</scope>
</reference>
<evidence type="ECO:0000256" key="3">
    <source>
        <dbReference type="ARBA" id="ARBA00022448"/>
    </source>
</evidence>
<keyword evidence="9 17" id="KW-0472">Membrane</keyword>
<evidence type="ECO:0000256" key="16">
    <source>
        <dbReference type="SAM" id="MobiDB-lite"/>
    </source>
</evidence>
<dbReference type="InterPro" id="IPR036770">
    <property type="entry name" value="Ankyrin_rpt-contain_sf"/>
</dbReference>
<keyword evidence="5 17" id="KW-0812">Transmembrane</keyword>
<dbReference type="PANTHER" id="PTHR16027:SF6">
    <property type="entry name" value="DILUTE DOMAIN-CONTAINING PROTEIN"/>
    <property type="match status" value="1"/>
</dbReference>
<keyword evidence="7 17" id="KW-1133">Transmembrane helix</keyword>
<dbReference type="RefSeq" id="XP_031856860.1">
    <property type="nucleotide sequence ID" value="XM_032000969.1"/>
</dbReference>
<accession>A0A5E8CB50</accession>
<evidence type="ECO:0000256" key="8">
    <source>
        <dbReference type="ARBA" id="ARBA00023065"/>
    </source>
</evidence>
<protein>
    <recommendedName>
        <fullName evidence="10">V-type proton ATPase subunit c'</fullName>
    </recommendedName>
    <alternativeName>
        <fullName evidence="12">Proteolipid protein VMA11</fullName>
    </alternativeName>
    <alternativeName>
        <fullName evidence="11">Vacuolar proton pump c' subunit</fullName>
    </alternativeName>
</protein>
<sequence length="1041" mass="113965">MSGFDAMLDPWAGHGGTHTRSPSSHDSVSLTSPAALAELNEEEEEQNSKPTTTPTPPNNSSSSLGTDGAMARAKASYGSTTVDDESVLDDDSLDATAKATKLQQMLFAVAISGDFAAARQLLGGPAAAYLDMNARDPQTGATALIYASAFGHSDIVLELLRYGTLPDIQDKAEYTALMWAMTNQHEMTVRNLLENGARIDIKTSAGRSALDLVSTNSSLHQYLEDHGYIETEPKDFYDNGRHHDDMLESAAYNLDVDLDHLGLDDHISEEDADDFQWERCRPDQMLVFREDDIPTILDAGITNMQPKRSKGQKPIPANLLFLCCRYAHYYGTPEILANLLIPAFQRIRAQVMGKTEDIAYLSFWLSNSTLLLYYLRKDPGLLESTPDYQSTLAELIADITVLISQDVERRLDLVLDASVLDYETLPGLDDIRYQSEWRFFRHHRKSKSHKEEMEEGYRPPSPKSLMRPSPRNVTSILGSVLFVTDLYDIHPIIAQELMSQLFYWLGAVLFNRLLAHRKYLARSRAMQIRLNVSALEDWARANNRRPADVDDEFHDGAGSHYPSLTELCRVHMTPLVEMLQWLQIFTGFGSDMTSVVATLQQLSALTPRQLLHVAKKYRAEVGEPGLSKEYKTYLGQLNLHDQRANSHGAKVLSATIHTVCTGKEDEKEEDEKKEPPRKSIDKEVPKILPGHDKKHLSTDPPQEEEKEEEQDLPTASETAVARANSTKPVRPSVRLVPRTHGAIDNNDDDDDDDGTPGTGDLYMDASAVLPFVVPTLREMIVAWGRGLGGTHAVRARNYEPTLPAEFLDKLDLGDGTTAGLGLEDVGGSSVVKHVETKESSTLGRGGNVNSIFGGVAVPEPSASKEWGEFDNDGVEKDEFRNVSSSEYTPVFAPFFGFAGCAAAIILSSAGAAVGTAKSGIGISGIGTFKPELIMKSLIPVIMSGILAVYGLVVAVLIAGDLNPTETYSLFNGFMHLACGLCVGFAALAAGYAIGIVGDEGVRQLMLQPRLFVGIVLILIFAEVLGLYGMIIALILNTKGSG</sequence>
<dbReference type="GO" id="GO:0000324">
    <property type="term" value="C:fungal-type vacuole"/>
    <property type="evidence" value="ECO:0007669"/>
    <property type="project" value="UniProtKB-ARBA"/>
</dbReference>
<dbReference type="InterPro" id="IPR002710">
    <property type="entry name" value="Dilute_dom"/>
</dbReference>
<evidence type="ECO:0000256" key="5">
    <source>
        <dbReference type="ARBA" id="ARBA00022692"/>
    </source>
</evidence>
<feature type="compositionally biased region" description="Basic and acidic residues" evidence="16">
    <location>
        <begin position="662"/>
        <end position="697"/>
    </location>
</feature>
<evidence type="ECO:0000256" key="11">
    <source>
        <dbReference type="ARBA" id="ARBA00041484"/>
    </source>
</evidence>
<comment type="function">
    <text evidence="13">Proton-conducting pore forming subunit of the V0 complex of vacuolar(H+)-ATPase (V-ATPase), a multisubunit enzyme composed of a peripheral complex (V1) that hydrolyzes ATP and a membrane integral complex (V0) that translocates protons. V-ATPase is responsible for acidifying and maintaining the pH of intracellular compartments.</text>
</comment>
<organism evidence="19 20">
    <name type="scientific">Magnusiomyces paraingens</name>
    <dbReference type="NCBI Taxonomy" id="2606893"/>
    <lineage>
        <taxon>Eukaryota</taxon>
        <taxon>Fungi</taxon>
        <taxon>Dikarya</taxon>
        <taxon>Ascomycota</taxon>
        <taxon>Saccharomycotina</taxon>
        <taxon>Dipodascomycetes</taxon>
        <taxon>Dipodascales</taxon>
        <taxon>Dipodascaceae</taxon>
        <taxon>Magnusiomyces</taxon>
    </lineage>
</organism>
<evidence type="ECO:0000256" key="1">
    <source>
        <dbReference type="ARBA" id="ARBA00004128"/>
    </source>
</evidence>
<evidence type="ECO:0000256" key="13">
    <source>
        <dbReference type="ARBA" id="ARBA00045519"/>
    </source>
</evidence>
<keyword evidence="3" id="KW-0813">Transport</keyword>
<dbReference type="InterPro" id="IPR011555">
    <property type="entry name" value="ATPase_proteolipid_su_C_euk"/>
</dbReference>
<dbReference type="InterPro" id="IPR002379">
    <property type="entry name" value="ATPase_proteolipid_c-like_dom"/>
</dbReference>
<proteinExistence type="inferred from homology"/>
<dbReference type="InterPro" id="IPR000245">
    <property type="entry name" value="ATPase_proteolipid_csu"/>
</dbReference>
<keyword evidence="4" id="KW-0926">Vacuole</keyword>
<dbReference type="PROSITE" id="PS51126">
    <property type="entry name" value="DILUTE"/>
    <property type="match status" value="1"/>
</dbReference>
<dbReference type="SUPFAM" id="SSF81333">
    <property type="entry name" value="F1F0 ATP synthase subunit C"/>
    <property type="match status" value="1"/>
</dbReference>
<evidence type="ECO:0000256" key="7">
    <source>
        <dbReference type="ARBA" id="ARBA00022989"/>
    </source>
</evidence>
<dbReference type="PRINTS" id="PR00122">
    <property type="entry name" value="VACATPASE"/>
</dbReference>
<dbReference type="SMART" id="SM01132">
    <property type="entry name" value="DIL"/>
    <property type="match status" value="1"/>
</dbReference>
<evidence type="ECO:0000313" key="20">
    <source>
        <dbReference type="Proteomes" id="UP000398389"/>
    </source>
</evidence>
<feature type="compositionally biased region" description="Polar residues" evidence="16">
    <location>
        <begin position="713"/>
        <end position="727"/>
    </location>
</feature>